<name>A0A892ZGQ4_9NEIS</name>
<keyword evidence="2" id="KW-1185">Reference proteome</keyword>
<proteinExistence type="predicted"/>
<dbReference type="AlphaFoldDB" id="A0A892ZGQ4"/>
<dbReference type="Proteomes" id="UP000653156">
    <property type="component" value="Chromosome"/>
</dbReference>
<dbReference type="KEGG" id="ptes:JQU52_09775"/>
<organism evidence="1 2">
    <name type="scientific">Paralysiella testudinis</name>
    <dbReference type="NCBI Taxonomy" id="2809020"/>
    <lineage>
        <taxon>Bacteria</taxon>
        <taxon>Pseudomonadati</taxon>
        <taxon>Pseudomonadota</taxon>
        <taxon>Betaproteobacteria</taxon>
        <taxon>Neisseriales</taxon>
        <taxon>Neisseriaceae</taxon>
        <taxon>Paralysiella</taxon>
    </lineage>
</organism>
<protein>
    <submittedName>
        <fullName evidence="1">Uncharacterized protein</fullName>
    </submittedName>
</protein>
<dbReference type="EMBL" id="CP069798">
    <property type="protein sequence ID" value="QRQ81017.1"/>
    <property type="molecule type" value="Genomic_DNA"/>
</dbReference>
<sequence>MQFKIKMAVAGFAPAAGHYIEVLLETKGFCSKFTLSGDGITCMEMLKRVNTAGVGADRARHQRQNSGFGVILKRFSIAEYGLA</sequence>
<reference evidence="1" key="1">
    <citation type="submission" date="2021-02" db="EMBL/GenBank/DDBJ databases">
        <title>Neisseriaceae sp. 26B isolated from the cloaca of a Common Toad-headed Turtle (Mesoclemmys nasuta).</title>
        <authorList>
            <person name="Spergser J."/>
            <person name="Busse H.-J."/>
        </authorList>
    </citation>
    <scope>NUCLEOTIDE SEQUENCE</scope>
    <source>
        <strain evidence="1">26B</strain>
    </source>
</reference>
<accession>A0A892ZGQ4</accession>
<gene>
    <name evidence="1" type="ORF">JQU52_09775</name>
</gene>
<evidence type="ECO:0000313" key="1">
    <source>
        <dbReference type="EMBL" id="QRQ81017.1"/>
    </source>
</evidence>
<evidence type="ECO:0000313" key="2">
    <source>
        <dbReference type="Proteomes" id="UP000653156"/>
    </source>
</evidence>
<dbReference type="RefSeq" id="WP_230338301.1">
    <property type="nucleotide sequence ID" value="NZ_CP069798.1"/>
</dbReference>